<comment type="catalytic activity">
    <reaction evidence="14">
        <text>L-threonyl-[protein] + ATP = O-phospho-L-threonyl-[protein] + ADP + H(+)</text>
        <dbReference type="Rhea" id="RHEA:46608"/>
        <dbReference type="Rhea" id="RHEA-COMP:11060"/>
        <dbReference type="Rhea" id="RHEA-COMP:11605"/>
        <dbReference type="ChEBI" id="CHEBI:15378"/>
        <dbReference type="ChEBI" id="CHEBI:30013"/>
        <dbReference type="ChEBI" id="CHEBI:30616"/>
        <dbReference type="ChEBI" id="CHEBI:61977"/>
        <dbReference type="ChEBI" id="CHEBI:456216"/>
        <dbReference type="EC" id="2.7.11.1"/>
    </reaction>
</comment>
<evidence type="ECO:0000256" key="2">
    <source>
        <dbReference type="ARBA" id="ARBA00012513"/>
    </source>
</evidence>
<dbReference type="InterPro" id="IPR008271">
    <property type="entry name" value="Ser/Thr_kinase_AS"/>
</dbReference>
<evidence type="ECO:0000256" key="5">
    <source>
        <dbReference type="ARBA" id="ARBA00022692"/>
    </source>
</evidence>
<dbReference type="Gene3D" id="3.30.200.20">
    <property type="entry name" value="Phosphorylase Kinase, domain 1"/>
    <property type="match status" value="1"/>
</dbReference>
<evidence type="ECO:0000256" key="11">
    <source>
        <dbReference type="ARBA" id="ARBA00023136"/>
    </source>
</evidence>
<evidence type="ECO:0000256" key="13">
    <source>
        <dbReference type="ARBA" id="ARBA00023180"/>
    </source>
</evidence>
<keyword evidence="7" id="KW-0547">Nucleotide-binding</keyword>
<evidence type="ECO:0000256" key="6">
    <source>
        <dbReference type="ARBA" id="ARBA00022729"/>
    </source>
</evidence>
<keyword evidence="6 17" id="KW-0732">Signal</keyword>
<keyword evidence="5 16" id="KW-0812">Transmembrane</keyword>
<keyword evidence="3" id="KW-0723">Serine/threonine-protein kinase</keyword>
<reference evidence="19 20" key="1">
    <citation type="submission" date="2021-01" db="EMBL/GenBank/DDBJ databases">
        <title>Adiantum capillus-veneris genome.</title>
        <authorList>
            <person name="Fang Y."/>
            <person name="Liao Q."/>
        </authorList>
    </citation>
    <scope>NUCLEOTIDE SEQUENCE [LARGE SCALE GENOMIC DNA]</scope>
    <source>
        <strain evidence="19">H3</strain>
        <tissue evidence="19">Leaf</tissue>
    </source>
</reference>
<dbReference type="Gene3D" id="1.10.510.10">
    <property type="entry name" value="Transferase(Phosphotransferase) domain 1"/>
    <property type="match status" value="1"/>
</dbReference>
<evidence type="ECO:0000313" key="19">
    <source>
        <dbReference type="EMBL" id="KAI5080088.1"/>
    </source>
</evidence>
<feature type="signal peptide" evidence="17">
    <location>
        <begin position="1"/>
        <end position="37"/>
    </location>
</feature>
<dbReference type="OrthoDB" id="4062651at2759"/>
<dbReference type="GO" id="GO:0005524">
    <property type="term" value="F:ATP binding"/>
    <property type="evidence" value="ECO:0007669"/>
    <property type="project" value="UniProtKB-KW"/>
</dbReference>
<protein>
    <recommendedName>
        <fullName evidence="2">non-specific serine/threonine protein kinase</fullName>
        <ecNumber evidence="2">2.7.11.1</ecNumber>
    </recommendedName>
</protein>
<dbReference type="SUPFAM" id="SSF56112">
    <property type="entry name" value="Protein kinase-like (PK-like)"/>
    <property type="match status" value="1"/>
</dbReference>
<sequence length="635" mass="68767">MAGPQIQKLAFPIRPQQQSQRLLLVLLLSLFCGISHGLCPYDLSGLQNFTSLCSGSSESVSSAQILICCEDIYGAAVFAMSRHANLTGEMFPPAEQAEECISAYKSALASSSQLLEEPQFFQHYCPLPSSRISAGASPCHFATTRDMARLLITELPAGIGAQLLHNVSHTCNQLGQIGQRGCQACQTQLLDAIARLVNMTGDQPAACGTAVAIAMTSLNPSAYAFQNFYQCVLEILNEFVNISAITAPKAVVPSTAVNAGERPLPVEESKRSSPKTVYVIVGVVSSLAVVAFLALIGLFVFRARDLDYHFPAGISGALLSTSESSETPAILPTEGFYIFHLKELTKATNSFSDSLMIGEGSAGAVYLGNLPSGKLVAVKRILKEKKVETFNKEVELLARIRHPNLTALLGYCQAKFVHLLVYEFMSNGDLGKKLLDPSSRPLTWDQRVKIAIDCAKGLTYLHEFPQGPIIHRDVKPSNILLNEALEAKLSDFGLSKVLEYEASHVSTEIKGTTGYLDPEYLILGQLTEASDVYGFGVVLLQLLSGRKAIDGDSLLNRSLVQLAFSVMSHDVALSELIDPRLEGVFNLRAFEKMAEVAYRCVQARSYDRPSISEVLDALEVAMRLTMSSAPPPAPP</sequence>
<evidence type="ECO:0000256" key="7">
    <source>
        <dbReference type="ARBA" id="ARBA00022741"/>
    </source>
</evidence>
<comment type="subcellular location">
    <subcellularLocation>
        <location evidence="1">Membrane</location>
        <topology evidence="1">Single-pass type I membrane protein</topology>
    </subcellularLocation>
</comment>
<dbReference type="EMBL" id="JABFUD020000005">
    <property type="protein sequence ID" value="KAI5080088.1"/>
    <property type="molecule type" value="Genomic_DNA"/>
</dbReference>
<evidence type="ECO:0000256" key="8">
    <source>
        <dbReference type="ARBA" id="ARBA00022777"/>
    </source>
</evidence>
<evidence type="ECO:0000256" key="3">
    <source>
        <dbReference type="ARBA" id="ARBA00022527"/>
    </source>
</evidence>
<dbReference type="CDD" id="cd14066">
    <property type="entry name" value="STKc_IRAK"/>
    <property type="match status" value="1"/>
</dbReference>
<comment type="caution">
    <text evidence="19">The sequence shown here is derived from an EMBL/GenBank/DDBJ whole genome shotgun (WGS) entry which is preliminary data.</text>
</comment>
<keyword evidence="12" id="KW-0675">Receptor</keyword>
<dbReference type="PROSITE" id="PS00108">
    <property type="entry name" value="PROTEIN_KINASE_ST"/>
    <property type="match status" value="1"/>
</dbReference>
<evidence type="ECO:0000256" key="17">
    <source>
        <dbReference type="SAM" id="SignalP"/>
    </source>
</evidence>
<keyword evidence="11 16" id="KW-0472">Membrane</keyword>
<dbReference type="AlphaFoldDB" id="A0A9D4V6I3"/>
<dbReference type="SMART" id="SM00220">
    <property type="entry name" value="S_TKc"/>
    <property type="match status" value="1"/>
</dbReference>
<dbReference type="Proteomes" id="UP000886520">
    <property type="component" value="Chromosome 5"/>
</dbReference>
<feature type="domain" description="Protein kinase" evidence="18">
    <location>
        <begin position="351"/>
        <end position="622"/>
    </location>
</feature>
<dbReference type="Pfam" id="PF00069">
    <property type="entry name" value="Pkinase"/>
    <property type="match status" value="1"/>
</dbReference>
<evidence type="ECO:0000259" key="18">
    <source>
        <dbReference type="PROSITE" id="PS50011"/>
    </source>
</evidence>
<evidence type="ECO:0000256" key="10">
    <source>
        <dbReference type="ARBA" id="ARBA00022989"/>
    </source>
</evidence>
<keyword evidence="10 16" id="KW-1133">Transmembrane helix</keyword>
<dbReference type="PANTHER" id="PTHR47989:SF4">
    <property type="entry name" value="PROTEIN KINASE DOMAIN-CONTAINING PROTEIN"/>
    <property type="match status" value="1"/>
</dbReference>
<evidence type="ECO:0000256" key="15">
    <source>
        <dbReference type="ARBA" id="ARBA00048679"/>
    </source>
</evidence>
<dbReference type="InterPro" id="IPR043891">
    <property type="entry name" value="SPARK"/>
</dbReference>
<dbReference type="InterPro" id="IPR000719">
    <property type="entry name" value="Prot_kinase_dom"/>
</dbReference>
<name>A0A9D4V6I3_ADICA</name>
<keyword evidence="8" id="KW-0418">Kinase</keyword>
<keyword evidence="9" id="KW-0067">ATP-binding</keyword>
<feature type="transmembrane region" description="Helical" evidence="16">
    <location>
        <begin position="277"/>
        <end position="301"/>
    </location>
</feature>
<evidence type="ECO:0000256" key="4">
    <source>
        <dbReference type="ARBA" id="ARBA00022679"/>
    </source>
</evidence>
<evidence type="ECO:0000256" key="14">
    <source>
        <dbReference type="ARBA" id="ARBA00047899"/>
    </source>
</evidence>
<proteinExistence type="predicted"/>
<evidence type="ECO:0000256" key="12">
    <source>
        <dbReference type="ARBA" id="ARBA00023170"/>
    </source>
</evidence>
<feature type="chain" id="PRO_5038506169" description="non-specific serine/threonine protein kinase" evidence="17">
    <location>
        <begin position="38"/>
        <end position="635"/>
    </location>
</feature>
<comment type="catalytic activity">
    <reaction evidence="15">
        <text>L-seryl-[protein] + ATP = O-phospho-L-seryl-[protein] + ADP + H(+)</text>
        <dbReference type="Rhea" id="RHEA:17989"/>
        <dbReference type="Rhea" id="RHEA-COMP:9863"/>
        <dbReference type="Rhea" id="RHEA-COMP:11604"/>
        <dbReference type="ChEBI" id="CHEBI:15378"/>
        <dbReference type="ChEBI" id="CHEBI:29999"/>
        <dbReference type="ChEBI" id="CHEBI:30616"/>
        <dbReference type="ChEBI" id="CHEBI:83421"/>
        <dbReference type="ChEBI" id="CHEBI:456216"/>
        <dbReference type="EC" id="2.7.11.1"/>
    </reaction>
</comment>
<dbReference type="GO" id="GO:0016020">
    <property type="term" value="C:membrane"/>
    <property type="evidence" value="ECO:0007669"/>
    <property type="project" value="UniProtKB-SubCell"/>
</dbReference>
<dbReference type="GO" id="GO:0004674">
    <property type="term" value="F:protein serine/threonine kinase activity"/>
    <property type="evidence" value="ECO:0007669"/>
    <property type="project" value="UniProtKB-KW"/>
</dbReference>
<dbReference type="FunFam" id="1.10.510.10:FF:000287">
    <property type="entry name" value="probable LRR receptor-like serine/threonine-protein kinase RKF3"/>
    <property type="match status" value="1"/>
</dbReference>
<dbReference type="PANTHER" id="PTHR47989">
    <property type="entry name" value="OS01G0750732 PROTEIN"/>
    <property type="match status" value="1"/>
</dbReference>
<keyword evidence="13" id="KW-0325">Glycoprotein</keyword>
<organism evidence="19 20">
    <name type="scientific">Adiantum capillus-veneris</name>
    <name type="common">Maidenhair fern</name>
    <dbReference type="NCBI Taxonomy" id="13818"/>
    <lineage>
        <taxon>Eukaryota</taxon>
        <taxon>Viridiplantae</taxon>
        <taxon>Streptophyta</taxon>
        <taxon>Embryophyta</taxon>
        <taxon>Tracheophyta</taxon>
        <taxon>Polypodiopsida</taxon>
        <taxon>Polypodiidae</taxon>
        <taxon>Polypodiales</taxon>
        <taxon>Pteridineae</taxon>
        <taxon>Pteridaceae</taxon>
        <taxon>Vittarioideae</taxon>
        <taxon>Adiantum</taxon>
    </lineage>
</organism>
<evidence type="ECO:0000313" key="20">
    <source>
        <dbReference type="Proteomes" id="UP000886520"/>
    </source>
</evidence>
<evidence type="ECO:0000256" key="1">
    <source>
        <dbReference type="ARBA" id="ARBA00004479"/>
    </source>
</evidence>
<evidence type="ECO:0000256" key="9">
    <source>
        <dbReference type="ARBA" id="ARBA00022840"/>
    </source>
</evidence>
<dbReference type="EC" id="2.7.11.1" evidence="2"/>
<dbReference type="Pfam" id="PF19160">
    <property type="entry name" value="SPARK"/>
    <property type="match status" value="1"/>
</dbReference>
<evidence type="ECO:0000256" key="16">
    <source>
        <dbReference type="SAM" id="Phobius"/>
    </source>
</evidence>
<accession>A0A9D4V6I3</accession>
<keyword evidence="4" id="KW-0808">Transferase</keyword>
<keyword evidence="20" id="KW-1185">Reference proteome</keyword>
<gene>
    <name evidence="19" type="ORF">GOP47_0005567</name>
</gene>
<dbReference type="PROSITE" id="PS50011">
    <property type="entry name" value="PROTEIN_KINASE_DOM"/>
    <property type="match status" value="1"/>
</dbReference>
<dbReference type="InterPro" id="IPR011009">
    <property type="entry name" value="Kinase-like_dom_sf"/>
</dbReference>